<comment type="similarity">
    <text evidence="1 4">Belongs to the universal ribosomal protein uL2 family.</text>
</comment>
<feature type="domain" description="Large ribosomal subunit protein uL2 RNA-binding" evidence="7">
    <location>
        <begin position="42"/>
        <end position="118"/>
    </location>
</feature>
<dbReference type="AlphaFoldDB" id="A0A3G5CQE8"/>
<dbReference type="InterPro" id="IPR014722">
    <property type="entry name" value="Rib_uL2_dom2"/>
</dbReference>
<dbReference type="InterPro" id="IPR002171">
    <property type="entry name" value="Ribosomal_uL2"/>
</dbReference>
<dbReference type="PANTHER" id="PTHR13691">
    <property type="entry name" value="RIBOSOMAL PROTEIN L2"/>
    <property type="match status" value="1"/>
</dbReference>
<dbReference type="GeneID" id="38664410"/>
<dbReference type="Gene3D" id="2.30.30.30">
    <property type="match status" value="1"/>
</dbReference>
<comment type="subcellular location">
    <subcellularLocation>
        <location evidence="4">Plastid</location>
        <location evidence="4">Chloroplast</location>
    </subcellularLocation>
</comment>
<dbReference type="HAMAP" id="MF_01320_B">
    <property type="entry name" value="Ribosomal_uL2_B"/>
    <property type="match status" value="1"/>
</dbReference>
<evidence type="ECO:0000256" key="3">
    <source>
        <dbReference type="ARBA" id="ARBA00023274"/>
    </source>
</evidence>
<dbReference type="GO" id="GO:0005762">
    <property type="term" value="C:mitochondrial large ribosomal subunit"/>
    <property type="evidence" value="ECO:0007669"/>
    <property type="project" value="TreeGrafter"/>
</dbReference>
<gene>
    <name evidence="4 8" type="primary">rpl2</name>
</gene>
<dbReference type="InterPro" id="IPR014726">
    <property type="entry name" value="Ribosomal_uL2_dom3"/>
</dbReference>
<dbReference type="PROSITE" id="PS00467">
    <property type="entry name" value="RIBOSOMAL_L2"/>
    <property type="match status" value="1"/>
</dbReference>
<sequence length="276" mass="30259">MAIQSYETYTPNARKRSILCLVEATKHKPWKRLTHGKISKNGRNNAGIITSRHRGGAHKRLYREIDFRRNKLNVAGRIGSIEYDPNRNAFICLVNYVDGEKRYILHARGMEIGNVVISGPDASISVGNALPLTKMPLGTIIHNIELKSGKGGQLVRAAGAVAKVVAKEGRLATLRLPSGEIRLVPQNCLASVGRVGNIDINNKGLKKAGSKRWLGERPKVRGSAMNPVDHPHGGGEGRTSIGRKKPSTPWGHAALGKRSRGKRYSNPLILRRRRGC</sequence>
<dbReference type="GO" id="GO:0003735">
    <property type="term" value="F:structural constituent of ribosome"/>
    <property type="evidence" value="ECO:0007669"/>
    <property type="project" value="InterPro"/>
</dbReference>
<feature type="region of interest" description="Disordered" evidence="5">
    <location>
        <begin position="215"/>
        <end position="276"/>
    </location>
</feature>
<dbReference type="SUPFAM" id="SSF50104">
    <property type="entry name" value="Translation proteins SH3-like domain"/>
    <property type="match status" value="1"/>
</dbReference>
<feature type="domain" description="Large ribosomal subunit protein uL2 C-terminal" evidence="6">
    <location>
        <begin position="124"/>
        <end position="253"/>
    </location>
</feature>
<dbReference type="InterPro" id="IPR022666">
    <property type="entry name" value="Ribosomal_uL2_RNA-bd_dom"/>
</dbReference>
<dbReference type="GO" id="GO:0019843">
    <property type="term" value="F:rRNA binding"/>
    <property type="evidence" value="ECO:0007669"/>
    <property type="project" value="UniProtKB-UniRule"/>
</dbReference>
<evidence type="ECO:0000256" key="2">
    <source>
        <dbReference type="ARBA" id="ARBA00022980"/>
    </source>
</evidence>
<evidence type="ECO:0000256" key="5">
    <source>
        <dbReference type="SAM" id="MobiDB-lite"/>
    </source>
</evidence>
<dbReference type="NCBIfam" id="TIGR01171">
    <property type="entry name" value="rplB_bact"/>
    <property type="match status" value="1"/>
</dbReference>
<dbReference type="SUPFAM" id="SSF50249">
    <property type="entry name" value="Nucleic acid-binding proteins"/>
    <property type="match status" value="1"/>
</dbReference>
<dbReference type="PANTHER" id="PTHR13691:SF5">
    <property type="entry name" value="LARGE RIBOSOMAL SUBUNIT PROTEIN UL2M"/>
    <property type="match status" value="1"/>
</dbReference>
<dbReference type="EMBL" id="MH173072">
    <property type="protein sequence ID" value="AYW15080.1"/>
    <property type="molecule type" value="Genomic_DNA"/>
</dbReference>
<dbReference type="FunFam" id="4.10.950.10:FF:000001">
    <property type="entry name" value="50S ribosomal protein L2"/>
    <property type="match status" value="1"/>
</dbReference>
<reference evidence="8" key="1">
    <citation type="journal article" date="2018" name="Genome Biol. Evol.">
        <title>Mobile Elements Shape Plastome Evolution in Ferns.</title>
        <authorList>
            <person name="Robison T.A."/>
            <person name="Grusz A.L."/>
            <person name="Wolf P.G."/>
            <person name="Mower J.P."/>
            <person name="Fauskee B.D."/>
            <person name="Sosa K."/>
            <person name="Schuettpelz E.L."/>
        </authorList>
    </citation>
    <scope>NUCLEOTIDE SEQUENCE</scope>
</reference>
<evidence type="ECO:0000313" key="8">
    <source>
        <dbReference type="EMBL" id="AYW15080.1"/>
    </source>
</evidence>
<dbReference type="InterPro" id="IPR005880">
    <property type="entry name" value="Ribosomal_uL2_bac/org-type"/>
</dbReference>
<organism evidence="8">
    <name type="scientific">Ynesmexia subcordata</name>
    <dbReference type="NCBI Taxonomy" id="2305849"/>
    <lineage>
        <taxon>Eukaryota</taxon>
        <taxon>Viridiplantae</taxon>
        <taxon>Streptophyta</taxon>
        <taxon>Embryophyta</taxon>
        <taxon>Tracheophyta</taxon>
        <taxon>Polypodiopsida</taxon>
        <taxon>Polypodiidae</taxon>
        <taxon>Polypodiales</taxon>
        <taxon>Pteridineae</taxon>
        <taxon>Pteridaceae</taxon>
        <taxon>Cheilanthoideae</taxon>
        <taxon>Ynesmexia</taxon>
    </lineage>
</organism>
<keyword evidence="8" id="KW-0934">Plastid</keyword>
<proteinExistence type="inferred from homology"/>
<evidence type="ECO:0000259" key="7">
    <source>
        <dbReference type="SMART" id="SM01383"/>
    </source>
</evidence>
<dbReference type="Pfam" id="PF00181">
    <property type="entry name" value="Ribosomal_L2_N"/>
    <property type="match status" value="1"/>
</dbReference>
<accession>A0A3G5CQE8</accession>
<dbReference type="GO" id="GO:0016740">
    <property type="term" value="F:transferase activity"/>
    <property type="evidence" value="ECO:0007669"/>
    <property type="project" value="InterPro"/>
</dbReference>
<evidence type="ECO:0000256" key="4">
    <source>
        <dbReference type="HAMAP-Rule" id="MF_01320"/>
    </source>
</evidence>
<keyword evidence="8" id="KW-0150">Chloroplast</keyword>
<dbReference type="SMART" id="SM01383">
    <property type="entry name" value="Ribosomal_L2"/>
    <property type="match status" value="1"/>
</dbReference>
<dbReference type="GO" id="GO:0009507">
    <property type="term" value="C:chloroplast"/>
    <property type="evidence" value="ECO:0007669"/>
    <property type="project" value="UniProtKB-SubCell"/>
</dbReference>
<dbReference type="Gene3D" id="2.40.50.140">
    <property type="entry name" value="Nucleic acid-binding proteins"/>
    <property type="match status" value="1"/>
</dbReference>
<evidence type="ECO:0000256" key="1">
    <source>
        <dbReference type="ARBA" id="ARBA00005636"/>
    </source>
</evidence>
<dbReference type="InterPro" id="IPR022669">
    <property type="entry name" value="Ribosomal_uL2_C"/>
</dbReference>
<dbReference type="Pfam" id="PF03947">
    <property type="entry name" value="Ribosomal_L2_C"/>
    <property type="match status" value="1"/>
</dbReference>
<keyword evidence="3 4" id="KW-0687">Ribonucleoprotein</keyword>
<dbReference type="InterPro" id="IPR022671">
    <property type="entry name" value="Ribosomal_uL2_CS"/>
</dbReference>
<keyword evidence="2 4" id="KW-0689">Ribosomal protein</keyword>
<dbReference type="InterPro" id="IPR012340">
    <property type="entry name" value="NA-bd_OB-fold"/>
</dbReference>
<name>A0A3G5CQE8_9MONI</name>
<dbReference type="RefSeq" id="YP_009547424.1">
    <property type="nucleotide sequence ID" value="NC_040173.1"/>
</dbReference>
<comment type="subunit">
    <text evidence="4">Part of the 50S ribosomal subunit.</text>
</comment>
<geneLocation type="chloroplast" evidence="8"/>
<dbReference type="InterPro" id="IPR008991">
    <property type="entry name" value="Translation_prot_SH3-like_sf"/>
</dbReference>
<evidence type="ECO:0000259" key="6">
    <source>
        <dbReference type="SMART" id="SM01382"/>
    </source>
</evidence>
<dbReference type="FunFam" id="2.30.30.30:FF:000001">
    <property type="entry name" value="50S ribosomal protein L2"/>
    <property type="match status" value="1"/>
</dbReference>
<dbReference type="PIRSF" id="PIRSF002158">
    <property type="entry name" value="Ribosomal_L2"/>
    <property type="match status" value="1"/>
</dbReference>
<dbReference type="Gene3D" id="4.10.950.10">
    <property type="entry name" value="Ribosomal protein L2, domain 3"/>
    <property type="match status" value="1"/>
</dbReference>
<dbReference type="GO" id="GO:0032543">
    <property type="term" value="P:mitochondrial translation"/>
    <property type="evidence" value="ECO:0007669"/>
    <property type="project" value="TreeGrafter"/>
</dbReference>
<dbReference type="SMART" id="SM01382">
    <property type="entry name" value="Ribosomal_L2_C"/>
    <property type="match status" value="1"/>
</dbReference>
<protein>
    <recommendedName>
        <fullName evidence="4">Large ribosomal subunit protein uL2c</fullName>
    </recommendedName>
</protein>